<dbReference type="Proteomes" id="UP000195781">
    <property type="component" value="Unassembled WGS sequence"/>
</dbReference>
<keyword evidence="2" id="KW-0540">Nuclease</keyword>
<dbReference type="InterPro" id="IPR050312">
    <property type="entry name" value="IolE/XylAMocC-like"/>
</dbReference>
<dbReference type="OrthoDB" id="9779184at2"/>
<accession>A0A1Y3XZD7</accession>
<feature type="domain" description="Xylose isomerase-like TIM barrel" evidence="1">
    <location>
        <begin position="20"/>
        <end position="286"/>
    </location>
</feature>
<evidence type="ECO:0000259" key="1">
    <source>
        <dbReference type="Pfam" id="PF01261"/>
    </source>
</evidence>
<keyword evidence="2" id="KW-0378">Hydrolase</keyword>
<dbReference type="PANTHER" id="PTHR12110:SF21">
    <property type="entry name" value="XYLOSE ISOMERASE-LIKE TIM BARREL DOMAIN-CONTAINING PROTEIN"/>
    <property type="match status" value="1"/>
</dbReference>
<dbReference type="InterPro" id="IPR013022">
    <property type="entry name" value="Xyl_isomerase-like_TIM-brl"/>
</dbReference>
<dbReference type="EMBL" id="NFIE01000002">
    <property type="protein sequence ID" value="OUN89678.1"/>
    <property type="molecule type" value="Genomic_DNA"/>
</dbReference>
<protein>
    <submittedName>
        <fullName evidence="2">AP endonuclease</fullName>
    </submittedName>
</protein>
<comment type="caution">
    <text evidence="2">The sequence shown here is derived from an EMBL/GenBank/DDBJ whole genome shotgun (WGS) entry which is preliminary data.</text>
</comment>
<proteinExistence type="predicted"/>
<reference evidence="3" key="1">
    <citation type="submission" date="2017-04" db="EMBL/GenBank/DDBJ databases">
        <title>Function of individual gut microbiota members based on whole genome sequencing of pure cultures obtained from chicken caecum.</title>
        <authorList>
            <person name="Medvecky M."/>
            <person name="Cejkova D."/>
            <person name="Polansky O."/>
            <person name="Karasova D."/>
            <person name="Kubasova T."/>
            <person name="Cizek A."/>
            <person name="Rychlik I."/>
        </authorList>
    </citation>
    <scope>NUCLEOTIDE SEQUENCE [LARGE SCALE GENOMIC DNA]</scope>
    <source>
        <strain evidence="3">An5</strain>
    </source>
</reference>
<dbReference type="InterPro" id="IPR036237">
    <property type="entry name" value="Xyl_isomerase-like_sf"/>
</dbReference>
<keyword evidence="2" id="KW-0255">Endonuclease</keyword>
<sequence length="307" mass="35062">MRMGFITSLFDGWTYEEMMDDVARLGLECVEVACWPKGKAERKYAGVTHIETERVLEDDAYAQHILDYAREKGIDICALAYYPNNLDPDPERRKVFNDHLVATIRAAAKLGVPKVTTFIGRVTDKTFEENLEILPGVWGPILDVAEQEGILVCIENCPMLFDASNWPGGQNIMTTPANWERVFEVLPSKNLGLALDPSHFVWQQIDCGAAIREFADRIYHVHFKDIKFKPEELARRGTMAYPLDIMDPKIPGYGDVDWSDFVSQLTMVGYNGDCCLEVEDRFFEDGTRERLVQAVELSKRYMDQFVI</sequence>
<gene>
    <name evidence="2" type="ORF">B5G02_01200</name>
</gene>
<dbReference type="RefSeq" id="WP_094334857.1">
    <property type="nucleotide sequence ID" value="NZ_NFIE01000002.1"/>
</dbReference>
<dbReference type="GO" id="GO:0004519">
    <property type="term" value="F:endonuclease activity"/>
    <property type="evidence" value="ECO:0007669"/>
    <property type="project" value="UniProtKB-KW"/>
</dbReference>
<organism evidence="2 3">
    <name type="scientific">[Collinsella] massiliensis</name>
    <dbReference type="NCBI Taxonomy" id="1232426"/>
    <lineage>
        <taxon>Bacteria</taxon>
        <taxon>Bacillati</taxon>
        <taxon>Actinomycetota</taxon>
        <taxon>Coriobacteriia</taxon>
        <taxon>Coriobacteriales</taxon>
        <taxon>Coriobacteriaceae</taxon>
        <taxon>Enorma</taxon>
    </lineage>
</organism>
<name>A0A1Y3XZD7_9ACTN</name>
<dbReference type="Gene3D" id="3.20.20.150">
    <property type="entry name" value="Divalent-metal-dependent TIM barrel enzymes"/>
    <property type="match status" value="1"/>
</dbReference>
<dbReference type="Pfam" id="PF01261">
    <property type="entry name" value="AP_endonuc_2"/>
    <property type="match status" value="1"/>
</dbReference>
<dbReference type="PANTHER" id="PTHR12110">
    <property type="entry name" value="HYDROXYPYRUVATE ISOMERASE"/>
    <property type="match status" value="1"/>
</dbReference>
<dbReference type="SUPFAM" id="SSF51658">
    <property type="entry name" value="Xylose isomerase-like"/>
    <property type="match status" value="1"/>
</dbReference>
<keyword evidence="3" id="KW-1185">Reference proteome</keyword>
<dbReference type="AlphaFoldDB" id="A0A1Y3XZD7"/>
<evidence type="ECO:0000313" key="3">
    <source>
        <dbReference type="Proteomes" id="UP000195781"/>
    </source>
</evidence>
<evidence type="ECO:0000313" key="2">
    <source>
        <dbReference type="EMBL" id="OUN89678.1"/>
    </source>
</evidence>